<proteinExistence type="predicted"/>
<evidence type="ECO:0000313" key="1">
    <source>
        <dbReference type="EMBL" id="RIJ45848.1"/>
    </source>
</evidence>
<comment type="caution">
    <text evidence="1">The sequence shown here is derived from an EMBL/GenBank/DDBJ whole genome shotgun (WGS) entry which is preliminary data.</text>
</comment>
<protein>
    <submittedName>
        <fullName evidence="1">Uncharacterized protein</fullName>
    </submittedName>
</protein>
<evidence type="ECO:0000313" key="2">
    <source>
        <dbReference type="Proteomes" id="UP000265926"/>
    </source>
</evidence>
<sequence length="78" mass="9164">MHYTIKIEDSNPVAKSIVSMLKELSREYEFMSVHPEEAHVEENIANELDARYDFVVKNPNEGDSWEEEKKRLLLLQIS</sequence>
<organism evidence="1 2">
    <name type="scientific">Maribellus luteus</name>
    <dbReference type="NCBI Taxonomy" id="2305463"/>
    <lineage>
        <taxon>Bacteria</taxon>
        <taxon>Pseudomonadati</taxon>
        <taxon>Bacteroidota</taxon>
        <taxon>Bacteroidia</taxon>
        <taxon>Marinilabiliales</taxon>
        <taxon>Prolixibacteraceae</taxon>
        <taxon>Maribellus</taxon>
    </lineage>
</organism>
<dbReference type="EMBL" id="QWGR01000019">
    <property type="protein sequence ID" value="RIJ45848.1"/>
    <property type="molecule type" value="Genomic_DNA"/>
</dbReference>
<gene>
    <name evidence="1" type="ORF">D1614_21305</name>
</gene>
<dbReference type="AlphaFoldDB" id="A0A399SR48"/>
<reference evidence="1 2" key="1">
    <citation type="submission" date="2018-08" db="EMBL/GenBank/DDBJ databases">
        <title>Pallidiluteibacterium maritimus gen. nov., sp. nov., isolated from coastal sediment.</title>
        <authorList>
            <person name="Zhou L.Y."/>
        </authorList>
    </citation>
    <scope>NUCLEOTIDE SEQUENCE [LARGE SCALE GENOMIC DNA]</scope>
    <source>
        <strain evidence="1 2">XSD2</strain>
    </source>
</reference>
<dbReference type="Proteomes" id="UP000265926">
    <property type="component" value="Unassembled WGS sequence"/>
</dbReference>
<keyword evidence="2" id="KW-1185">Reference proteome</keyword>
<name>A0A399SR48_9BACT</name>
<accession>A0A399SR48</accession>